<dbReference type="InterPro" id="IPR018247">
    <property type="entry name" value="EF_Hand_1_Ca_BS"/>
</dbReference>
<reference evidence="13" key="1">
    <citation type="submission" date="2025-08" db="UniProtKB">
        <authorList>
            <consortium name="RefSeq"/>
        </authorList>
    </citation>
    <scope>IDENTIFICATION</scope>
    <source>
        <tissue evidence="13">Whole organism</tissue>
    </source>
</reference>
<dbReference type="RefSeq" id="XP_047737069.1">
    <property type="nucleotide sequence ID" value="XM_047881113.1"/>
</dbReference>
<feature type="compositionally biased region" description="Acidic residues" evidence="9">
    <location>
        <begin position="82"/>
        <end position="116"/>
    </location>
</feature>
<dbReference type="InterPro" id="IPR002350">
    <property type="entry name" value="Kazal_dom"/>
</dbReference>
<dbReference type="InterPro" id="IPR000716">
    <property type="entry name" value="Thyroglobulin_1"/>
</dbReference>
<name>A0A979FJB6_HYAAZ</name>
<dbReference type="Gene3D" id="3.30.60.30">
    <property type="match status" value="1"/>
</dbReference>
<dbReference type="Pfam" id="PF07648">
    <property type="entry name" value="Kazal_2"/>
    <property type="match status" value="1"/>
</dbReference>
<dbReference type="InterPro" id="IPR011992">
    <property type="entry name" value="EF-hand-dom_pair"/>
</dbReference>
<comment type="subcellular location">
    <subcellularLocation>
        <location evidence="1">Secreted</location>
    </subcellularLocation>
</comment>
<dbReference type="InterPro" id="IPR019577">
    <property type="entry name" value="SPARC/Testican_Ca-bd-dom"/>
</dbReference>
<sequence>MARPSFAPTKPMRPRNWEVLWDKYTAVCVDRAEVARSGDRVVPLAPSSSPPSSDDEVSGRDDYIKAFTGDELPLGDEAGQFPDDDDDEEEEEDDDDEYYDDDDDDDEEDDEDEVQEESVKEAAADEPATSALPLASQAPTLDRQPFASKQCGGCPLTRPVFLCGSDNHTYSSMCRLHFHNCIHQANVQVACKGFCPCKEGGRRSSRRSRGSLMAKVRSTQRLRSASAGNSTDRSAGNSADRSPATAQHKPANRNNRKNKKNKNANDQTKDETRAPVNNIWGPNARNPRNVTPCAVTAPSWCKREVSWMFGHLDSDGSGVLDARDLFQLEHDDRERCIKPFLDRCDLDRDGRLSGREWCKCYDKSERPCAALRTASQGLLGGYIPECDSEGWYRPVQCHGSGNLCWCVDRHGVELPYTRTHTKPRCDAVTSGKSPAPEGDDEDDEETVIEGSADVALDI</sequence>
<evidence type="ECO:0000256" key="6">
    <source>
        <dbReference type="ARBA" id="ARBA00023157"/>
    </source>
</evidence>
<dbReference type="PANTHER" id="PTHR12352">
    <property type="entry name" value="SECRETED MODULAR CALCIUM-BINDING PROTEIN"/>
    <property type="match status" value="1"/>
</dbReference>
<dbReference type="PROSITE" id="PS51465">
    <property type="entry name" value="KAZAL_2"/>
    <property type="match status" value="1"/>
</dbReference>
<dbReference type="PANTHER" id="PTHR12352:SF25">
    <property type="entry name" value="SPARC_OSTEONECTIN, CWCV AND KAZAL LIKE DOMAINS PROTEOGLYCAN 1"/>
    <property type="match status" value="1"/>
</dbReference>
<feature type="disulfide bond" evidence="8">
    <location>
        <begin position="397"/>
        <end position="404"/>
    </location>
</feature>
<dbReference type="PROSITE" id="PS00018">
    <property type="entry name" value="EF_HAND_1"/>
    <property type="match status" value="1"/>
</dbReference>
<dbReference type="Gene3D" id="4.10.800.10">
    <property type="entry name" value="Thyroglobulin type-1"/>
    <property type="match status" value="1"/>
</dbReference>
<dbReference type="CDD" id="cd00191">
    <property type="entry name" value="TY"/>
    <property type="match status" value="1"/>
</dbReference>
<dbReference type="InterPro" id="IPR051950">
    <property type="entry name" value="Dev_reg/Prot_inhib"/>
</dbReference>
<feature type="region of interest" description="Disordered" evidence="9">
    <location>
        <begin position="199"/>
        <end position="288"/>
    </location>
</feature>
<dbReference type="Pfam" id="PF00086">
    <property type="entry name" value="Thyroglobulin_1"/>
    <property type="match status" value="1"/>
</dbReference>
<evidence type="ECO:0000256" key="5">
    <source>
        <dbReference type="ARBA" id="ARBA00022837"/>
    </source>
</evidence>
<dbReference type="OMA" id="GFCPCKV"/>
<keyword evidence="4" id="KW-0677">Repeat</keyword>
<gene>
    <name evidence="13" type="primary">LOC108665774</name>
</gene>
<dbReference type="Proteomes" id="UP000694843">
    <property type="component" value="Unplaced"/>
</dbReference>
<feature type="region of interest" description="Disordered" evidence="9">
    <location>
        <begin position="34"/>
        <end position="139"/>
    </location>
</feature>
<evidence type="ECO:0000256" key="8">
    <source>
        <dbReference type="PROSITE-ProRule" id="PRU00500"/>
    </source>
</evidence>
<dbReference type="SUPFAM" id="SSF100895">
    <property type="entry name" value="Kazal-type serine protease inhibitors"/>
    <property type="match status" value="1"/>
</dbReference>
<dbReference type="KEGG" id="hazt:108665774"/>
<evidence type="ECO:0000256" key="1">
    <source>
        <dbReference type="ARBA" id="ARBA00004613"/>
    </source>
</evidence>
<dbReference type="GO" id="GO:0005509">
    <property type="term" value="F:calcium ion binding"/>
    <property type="evidence" value="ECO:0007669"/>
    <property type="project" value="InterPro"/>
</dbReference>
<keyword evidence="6 8" id="KW-1015">Disulfide bond</keyword>
<comment type="caution">
    <text evidence="8">Lacks conserved residue(s) required for the propagation of feature annotation.</text>
</comment>
<evidence type="ECO:0000256" key="3">
    <source>
        <dbReference type="ARBA" id="ARBA00022729"/>
    </source>
</evidence>
<keyword evidence="5" id="KW-0106">Calcium</keyword>
<protein>
    <submittedName>
        <fullName evidence="13">Proteoglycan Cow</fullName>
    </submittedName>
</protein>
<evidence type="ECO:0000313" key="13">
    <source>
        <dbReference type="RefSeq" id="XP_047737069.1"/>
    </source>
</evidence>
<feature type="compositionally biased region" description="Polar residues" evidence="9">
    <location>
        <begin position="217"/>
        <end position="240"/>
    </location>
</feature>
<evidence type="ECO:0000259" key="11">
    <source>
        <dbReference type="PROSITE" id="PS51465"/>
    </source>
</evidence>
<evidence type="ECO:0000259" key="10">
    <source>
        <dbReference type="PROSITE" id="PS51162"/>
    </source>
</evidence>
<evidence type="ECO:0000256" key="9">
    <source>
        <dbReference type="SAM" id="MobiDB-lite"/>
    </source>
</evidence>
<accession>A0A979FJB6</accession>
<feature type="region of interest" description="Disordered" evidence="9">
    <location>
        <begin position="424"/>
        <end position="458"/>
    </location>
</feature>
<evidence type="ECO:0000256" key="2">
    <source>
        <dbReference type="ARBA" id="ARBA00022525"/>
    </source>
</evidence>
<dbReference type="SUPFAM" id="SSF47473">
    <property type="entry name" value="EF-hand"/>
    <property type="match status" value="1"/>
</dbReference>
<evidence type="ECO:0000256" key="7">
    <source>
        <dbReference type="ARBA" id="ARBA00023180"/>
    </source>
</evidence>
<keyword evidence="7" id="KW-0325">Glycoprotein</keyword>
<proteinExistence type="predicted"/>
<dbReference type="Gene3D" id="1.10.238.10">
    <property type="entry name" value="EF-hand"/>
    <property type="match status" value="1"/>
</dbReference>
<dbReference type="SUPFAM" id="SSF57610">
    <property type="entry name" value="Thyroglobulin type-1 domain"/>
    <property type="match status" value="1"/>
</dbReference>
<organism evidence="12 13">
    <name type="scientific">Hyalella azteca</name>
    <name type="common">Amphipod</name>
    <dbReference type="NCBI Taxonomy" id="294128"/>
    <lineage>
        <taxon>Eukaryota</taxon>
        <taxon>Metazoa</taxon>
        <taxon>Ecdysozoa</taxon>
        <taxon>Arthropoda</taxon>
        <taxon>Crustacea</taxon>
        <taxon>Multicrustacea</taxon>
        <taxon>Malacostraca</taxon>
        <taxon>Eumalacostraca</taxon>
        <taxon>Peracarida</taxon>
        <taxon>Amphipoda</taxon>
        <taxon>Senticaudata</taxon>
        <taxon>Talitrida</taxon>
        <taxon>Talitroidea</taxon>
        <taxon>Hyalellidae</taxon>
        <taxon>Hyalella</taxon>
    </lineage>
</organism>
<dbReference type="Pfam" id="PF10591">
    <property type="entry name" value="SPARC_Ca_bdg"/>
    <property type="match status" value="1"/>
</dbReference>
<dbReference type="InterPro" id="IPR036857">
    <property type="entry name" value="Thyroglobulin_1_sf"/>
</dbReference>
<dbReference type="GeneID" id="108665774"/>
<feature type="compositionally biased region" description="Acidic residues" evidence="9">
    <location>
        <begin position="437"/>
        <end position="447"/>
    </location>
</feature>
<dbReference type="OrthoDB" id="8875634at2759"/>
<dbReference type="SMART" id="SM00280">
    <property type="entry name" value="KAZAL"/>
    <property type="match status" value="1"/>
</dbReference>
<dbReference type="GO" id="GO:0035592">
    <property type="term" value="P:establishment of protein localization to extracellular region"/>
    <property type="evidence" value="ECO:0007669"/>
    <property type="project" value="TreeGrafter"/>
</dbReference>
<keyword evidence="12" id="KW-1185">Reference proteome</keyword>
<evidence type="ECO:0000256" key="4">
    <source>
        <dbReference type="ARBA" id="ARBA00022737"/>
    </source>
</evidence>
<feature type="domain" description="Kazal-like" evidence="11">
    <location>
        <begin position="145"/>
        <end position="196"/>
    </location>
</feature>
<dbReference type="GO" id="GO:0005615">
    <property type="term" value="C:extracellular space"/>
    <property type="evidence" value="ECO:0007669"/>
    <property type="project" value="TreeGrafter"/>
</dbReference>
<dbReference type="PROSITE" id="PS00484">
    <property type="entry name" value="THYROGLOBULIN_1_1"/>
    <property type="match status" value="1"/>
</dbReference>
<feature type="domain" description="Thyroglobulin type-1" evidence="10">
    <location>
        <begin position="365"/>
        <end position="425"/>
    </location>
</feature>
<feature type="compositionally biased region" description="Basic residues" evidence="9">
    <location>
        <begin position="250"/>
        <end position="262"/>
    </location>
</feature>
<dbReference type="CDD" id="cd00104">
    <property type="entry name" value="KAZAL_FS"/>
    <property type="match status" value="1"/>
</dbReference>
<keyword evidence="3" id="KW-0732">Signal</keyword>
<evidence type="ECO:0000313" key="12">
    <source>
        <dbReference type="Proteomes" id="UP000694843"/>
    </source>
</evidence>
<dbReference type="AlphaFoldDB" id="A0A979FJB6"/>
<dbReference type="InterPro" id="IPR036058">
    <property type="entry name" value="Kazal_dom_sf"/>
</dbReference>
<keyword evidence="2" id="KW-0964">Secreted</keyword>
<dbReference type="PROSITE" id="PS51162">
    <property type="entry name" value="THYROGLOBULIN_1_2"/>
    <property type="match status" value="1"/>
</dbReference>
<dbReference type="SMART" id="SM00211">
    <property type="entry name" value="TY"/>
    <property type="match status" value="1"/>
</dbReference>